<evidence type="ECO:0000256" key="5">
    <source>
        <dbReference type="ARBA" id="ARBA00023284"/>
    </source>
</evidence>
<feature type="domain" description="Thioredoxin-like fold" evidence="7">
    <location>
        <begin position="60"/>
        <end position="202"/>
    </location>
</feature>
<reference evidence="8 9" key="1">
    <citation type="submission" date="2017-09" db="EMBL/GenBank/DDBJ databases">
        <title>Depth-based differentiation of microbial function through sediment-hosted aquifers and enrichment of novel symbionts in the deep terrestrial subsurface.</title>
        <authorList>
            <person name="Probst A.J."/>
            <person name="Ladd B."/>
            <person name="Jarett J.K."/>
            <person name="Geller-Mcgrath D.E."/>
            <person name="Sieber C.M."/>
            <person name="Emerson J.B."/>
            <person name="Anantharaman K."/>
            <person name="Thomas B.C."/>
            <person name="Malmstrom R."/>
            <person name="Stieglmeier M."/>
            <person name="Klingl A."/>
            <person name="Woyke T."/>
            <person name="Ryan C.M."/>
            <person name="Banfield J.F."/>
        </authorList>
    </citation>
    <scope>NUCLEOTIDE SEQUENCE [LARGE SCALE GENOMIC DNA]</scope>
    <source>
        <strain evidence="8">CG10_big_fil_rev_8_21_14_0_10_45_14</strain>
    </source>
</reference>
<dbReference type="AlphaFoldDB" id="A0A2H0RKQ6"/>
<keyword evidence="6" id="KW-1133">Transmembrane helix</keyword>
<evidence type="ECO:0000256" key="4">
    <source>
        <dbReference type="ARBA" id="ARBA00023157"/>
    </source>
</evidence>
<dbReference type="PANTHER" id="PTHR13887">
    <property type="entry name" value="GLUTATHIONE S-TRANSFERASE KAPPA"/>
    <property type="match status" value="1"/>
</dbReference>
<dbReference type="GO" id="GO:0016491">
    <property type="term" value="F:oxidoreductase activity"/>
    <property type="evidence" value="ECO:0007669"/>
    <property type="project" value="UniProtKB-KW"/>
</dbReference>
<dbReference type="EMBL" id="PCYL01000036">
    <property type="protein sequence ID" value="PIR46594.1"/>
    <property type="molecule type" value="Genomic_DNA"/>
</dbReference>
<evidence type="ECO:0000256" key="1">
    <source>
        <dbReference type="ARBA" id="ARBA00005791"/>
    </source>
</evidence>
<evidence type="ECO:0000259" key="7">
    <source>
        <dbReference type="Pfam" id="PF13462"/>
    </source>
</evidence>
<keyword evidence="4" id="KW-1015">Disulfide bond</keyword>
<name>A0A2H0RKQ6_9BACT</name>
<keyword evidence="6" id="KW-0812">Transmembrane</keyword>
<sequence length="220" mass="24266">MIGMRNIAQNGYSVAVAVIVVGVLLAVAVLFIGNRGSENLRDSRSSRASARTPLEFRLPNETDHVRGDENATISIVEYSDFNCAFCARLHPTLSRIVEEYDGEVKWVYRHFANYAKGEVAAIGSECATKLGGNHAFWGFSDRMFDNQRRLGDKFSIETAVALGIDQTEFVACLDNSREVEKRIATDYNESISLGGRGTPYVVVVTPKSQLMPFSGALPYE</sequence>
<keyword evidence="5" id="KW-0676">Redox-active center</keyword>
<organism evidence="8 9">
    <name type="scientific">Candidatus Vogelbacteria bacterium CG10_big_fil_rev_8_21_14_0_10_45_14</name>
    <dbReference type="NCBI Taxonomy" id="1975042"/>
    <lineage>
        <taxon>Bacteria</taxon>
        <taxon>Candidatus Vogeliibacteriota</taxon>
    </lineage>
</organism>
<dbReference type="PANTHER" id="PTHR13887:SF14">
    <property type="entry name" value="DISULFIDE BOND FORMATION PROTEIN D"/>
    <property type="match status" value="1"/>
</dbReference>
<dbReference type="InterPro" id="IPR036249">
    <property type="entry name" value="Thioredoxin-like_sf"/>
</dbReference>
<dbReference type="Proteomes" id="UP000230833">
    <property type="component" value="Unassembled WGS sequence"/>
</dbReference>
<protein>
    <recommendedName>
        <fullName evidence="7">Thioredoxin-like fold domain-containing protein</fullName>
    </recommendedName>
</protein>
<evidence type="ECO:0000313" key="9">
    <source>
        <dbReference type="Proteomes" id="UP000230833"/>
    </source>
</evidence>
<comment type="caution">
    <text evidence="8">The sequence shown here is derived from an EMBL/GenBank/DDBJ whole genome shotgun (WGS) entry which is preliminary data.</text>
</comment>
<evidence type="ECO:0000313" key="8">
    <source>
        <dbReference type="EMBL" id="PIR46594.1"/>
    </source>
</evidence>
<evidence type="ECO:0000256" key="3">
    <source>
        <dbReference type="ARBA" id="ARBA00023002"/>
    </source>
</evidence>
<dbReference type="Pfam" id="PF13462">
    <property type="entry name" value="Thioredoxin_4"/>
    <property type="match status" value="1"/>
</dbReference>
<keyword evidence="3" id="KW-0560">Oxidoreductase</keyword>
<keyword evidence="6" id="KW-0472">Membrane</keyword>
<feature type="transmembrane region" description="Helical" evidence="6">
    <location>
        <begin position="12"/>
        <end position="33"/>
    </location>
</feature>
<dbReference type="Gene3D" id="3.40.30.10">
    <property type="entry name" value="Glutaredoxin"/>
    <property type="match status" value="1"/>
</dbReference>
<comment type="similarity">
    <text evidence="1">Belongs to the thioredoxin family. DsbA subfamily.</text>
</comment>
<keyword evidence="2" id="KW-0732">Signal</keyword>
<proteinExistence type="inferred from homology"/>
<accession>A0A2H0RKQ6</accession>
<gene>
    <name evidence="8" type="ORF">COV07_03500</name>
</gene>
<evidence type="ECO:0000256" key="2">
    <source>
        <dbReference type="ARBA" id="ARBA00022729"/>
    </source>
</evidence>
<dbReference type="SUPFAM" id="SSF52833">
    <property type="entry name" value="Thioredoxin-like"/>
    <property type="match status" value="1"/>
</dbReference>
<evidence type="ECO:0000256" key="6">
    <source>
        <dbReference type="SAM" id="Phobius"/>
    </source>
</evidence>
<dbReference type="InterPro" id="IPR012336">
    <property type="entry name" value="Thioredoxin-like_fold"/>
</dbReference>